<comment type="function">
    <text evidence="7">RNA helicase.</text>
</comment>
<dbReference type="PROSITE" id="PS51192">
    <property type="entry name" value="HELICASE_ATP_BIND_1"/>
    <property type="match status" value="1"/>
</dbReference>
<dbReference type="Pfam" id="PF00271">
    <property type="entry name" value="Helicase_C"/>
    <property type="match status" value="1"/>
</dbReference>
<dbReference type="Pfam" id="PF00270">
    <property type="entry name" value="DEAD"/>
    <property type="match status" value="1"/>
</dbReference>
<evidence type="ECO:0000256" key="4">
    <source>
        <dbReference type="ARBA" id="ARBA00022840"/>
    </source>
</evidence>
<dbReference type="InterPro" id="IPR014001">
    <property type="entry name" value="Helicase_ATP-bd"/>
</dbReference>
<comment type="domain">
    <text evidence="7">The Q motif is unique to and characteristic of the DEAD box family of RNA helicases and controls ATP binding and hydrolysis.</text>
</comment>
<feature type="domain" description="Helicase ATP-binding" evidence="9">
    <location>
        <begin position="1"/>
        <end position="131"/>
    </location>
</feature>
<dbReference type="OrthoDB" id="1735at2759"/>
<accession>A0A5J4VZK6</accession>
<proteinExistence type="inferred from homology"/>
<keyword evidence="4 6" id="KW-0067">ATP-binding</keyword>
<evidence type="ECO:0000256" key="8">
    <source>
        <dbReference type="SAM" id="MobiDB-lite"/>
    </source>
</evidence>
<dbReference type="Gene3D" id="3.40.50.300">
    <property type="entry name" value="P-loop containing nucleotide triphosphate hydrolases"/>
    <property type="match status" value="2"/>
</dbReference>
<keyword evidence="3 6" id="KW-0347">Helicase</keyword>
<dbReference type="CDD" id="cd18787">
    <property type="entry name" value="SF2_C_DEAD"/>
    <property type="match status" value="1"/>
</dbReference>
<dbReference type="GO" id="GO:0003724">
    <property type="term" value="F:RNA helicase activity"/>
    <property type="evidence" value="ECO:0007669"/>
    <property type="project" value="UniProtKB-EC"/>
</dbReference>
<gene>
    <name evidence="11" type="ORF">EZS28_016778</name>
</gene>
<feature type="region of interest" description="Disordered" evidence="8">
    <location>
        <begin position="168"/>
        <end position="205"/>
    </location>
</feature>
<dbReference type="EC" id="3.6.4.13" evidence="7"/>
<dbReference type="PROSITE" id="PS51194">
    <property type="entry name" value="HELICASE_CTER"/>
    <property type="match status" value="1"/>
</dbReference>
<feature type="domain" description="Helicase C-terminal" evidence="10">
    <location>
        <begin position="299"/>
        <end position="459"/>
    </location>
</feature>
<evidence type="ECO:0000256" key="3">
    <source>
        <dbReference type="ARBA" id="ARBA00022806"/>
    </source>
</evidence>
<evidence type="ECO:0000256" key="6">
    <source>
        <dbReference type="RuleBase" id="RU000492"/>
    </source>
</evidence>
<dbReference type="PROSITE" id="PS00039">
    <property type="entry name" value="DEAD_ATP_HELICASE"/>
    <property type="match status" value="1"/>
</dbReference>
<comment type="similarity">
    <text evidence="6">Belongs to the DEAD box helicase family.</text>
</comment>
<keyword evidence="1 6" id="KW-0547">Nucleotide-binding</keyword>
<evidence type="ECO:0000256" key="2">
    <source>
        <dbReference type="ARBA" id="ARBA00022801"/>
    </source>
</evidence>
<dbReference type="InterPro" id="IPR027417">
    <property type="entry name" value="P-loop_NTPase"/>
</dbReference>
<dbReference type="InterPro" id="IPR001650">
    <property type="entry name" value="Helicase_C-like"/>
</dbReference>
<dbReference type="GO" id="GO:0003723">
    <property type="term" value="F:RNA binding"/>
    <property type="evidence" value="ECO:0007669"/>
    <property type="project" value="UniProtKB-UniRule"/>
</dbReference>
<comment type="catalytic activity">
    <reaction evidence="7">
        <text>ATP + H2O = ADP + phosphate + H(+)</text>
        <dbReference type="Rhea" id="RHEA:13065"/>
        <dbReference type="ChEBI" id="CHEBI:15377"/>
        <dbReference type="ChEBI" id="CHEBI:15378"/>
        <dbReference type="ChEBI" id="CHEBI:30616"/>
        <dbReference type="ChEBI" id="CHEBI:43474"/>
        <dbReference type="ChEBI" id="CHEBI:456216"/>
        <dbReference type="EC" id="3.6.4.13"/>
    </reaction>
</comment>
<dbReference type="EMBL" id="SNRW01004270">
    <property type="protein sequence ID" value="KAA6387693.1"/>
    <property type="molecule type" value="Genomic_DNA"/>
</dbReference>
<dbReference type="SMART" id="SM00490">
    <property type="entry name" value="HELICc"/>
    <property type="match status" value="1"/>
</dbReference>
<feature type="compositionally biased region" description="Acidic residues" evidence="8">
    <location>
        <begin position="176"/>
        <end position="189"/>
    </location>
</feature>
<keyword evidence="2 6" id="KW-0378">Hydrolase</keyword>
<name>A0A5J4VZK6_9EUKA</name>
<evidence type="ECO:0000256" key="5">
    <source>
        <dbReference type="ARBA" id="ARBA00022884"/>
    </source>
</evidence>
<dbReference type="InterPro" id="IPR000629">
    <property type="entry name" value="RNA-helicase_DEAD-box_CS"/>
</dbReference>
<dbReference type="GO" id="GO:0016787">
    <property type="term" value="F:hydrolase activity"/>
    <property type="evidence" value="ECO:0007669"/>
    <property type="project" value="UniProtKB-KW"/>
</dbReference>
<evidence type="ECO:0000313" key="12">
    <source>
        <dbReference type="Proteomes" id="UP000324800"/>
    </source>
</evidence>
<protein>
    <recommendedName>
        <fullName evidence="7">ATP-dependent RNA helicase</fullName>
        <ecNumber evidence="7">3.6.4.13</ecNumber>
    </recommendedName>
</protein>
<evidence type="ECO:0000256" key="7">
    <source>
        <dbReference type="RuleBase" id="RU365068"/>
    </source>
</evidence>
<dbReference type="AlphaFoldDB" id="A0A5J4VZK6"/>
<dbReference type="PANTHER" id="PTHR24031">
    <property type="entry name" value="RNA HELICASE"/>
    <property type="match status" value="1"/>
</dbReference>
<sequence>SQQQKGGSSSNSPCSPRVIILEPARELAEQTMKAIEEISKFLPPPGIKVGLLIGGGETQTLTKDTDIVIGTVGKSFELMDKLSLSFKNLVAFVIDEADRVMGEEQLGGGSDPQPWNLLQEAKKQTQLRNQAQMSAIHAIKEAKLRRAKEQEKEKEKEKKKEIIKDIEERRKKSGEDGEEDKGDDEDDENEEKKGQDEQEDQFIESRSMQVILVSATLHTPQMAKVIERATEFPTWVDLKGDRAVPETVHHAYISVNPTQNWKEPTGTQIQTDGIYELDGQPRSADHKNSQLIKKMKPWILKQAIDKLRPEQAFIFVRTKLDCDNLEKFFKQFQVKSALESVYSCVVLHSDRPQHERRLNFEQFKAGDVKYLICTDVAARGLDIQQLPCVFNYTLPDTEEQYIHRIGRVGRVDRWGLAVSLVGSEKEKVWYHKCPSRGKNCRNTRLVDEGGCCIWYNEPDLWEQIKGRLSGEPKGSKSKLEIPTLEEHMRLVKKTAYGQSRSVASVKSHSSLIAQSVERLKTLDSQVQLSYTEFLQKYS</sequence>
<evidence type="ECO:0000259" key="9">
    <source>
        <dbReference type="PROSITE" id="PS51192"/>
    </source>
</evidence>
<evidence type="ECO:0000259" key="10">
    <source>
        <dbReference type="PROSITE" id="PS51194"/>
    </source>
</evidence>
<keyword evidence="5 7" id="KW-0694">RNA-binding</keyword>
<feature type="non-terminal residue" evidence="11">
    <location>
        <position position="1"/>
    </location>
</feature>
<dbReference type="Proteomes" id="UP000324800">
    <property type="component" value="Unassembled WGS sequence"/>
</dbReference>
<dbReference type="GO" id="GO:0005524">
    <property type="term" value="F:ATP binding"/>
    <property type="evidence" value="ECO:0007669"/>
    <property type="project" value="UniProtKB-UniRule"/>
</dbReference>
<dbReference type="InterPro" id="IPR011545">
    <property type="entry name" value="DEAD/DEAH_box_helicase_dom"/>
</dbReference>
<reference evidence="11 12" key="1">
    <citation type="submission" date="2019-03" db="EMBL/GenBank/DDBJ databases">
        <title>Single cell metagenomics reveals metabolic interactions within the superorganism composed of flagellate Streblomastix strix and complex community of Bacteroidetes bacteria on its surface.</title>
        <authorList>
            <person name="Treitli S.C."/>
            <person name="Kolisko M."/>
            <person name="Husnik F."/>
            <person name="Keeling P."/>
            <person name="Hampl V."/>
        </authorList>
    </citation>
    <scope>NUCLEOTIDE SEQUENCE [LARGE SCALE GENOMIC DNA]</scope>
    <source>
        <strain evidence="11">ST1C</strain>
    </source>
</reference>
<dbReference type="SUPFAM" id="SSF52540">
    <property type="entry name" value="P-loop containing nucleoside triphosphate hydrolases"/>
    <property type="match status" value="1"/>
</dbReference>
<evidence type="ECO:0000313" key="11">
    <source>
        <dbReference type="EMBL" id="KAA6387693.1"/>
    </source>
</evidence>
<evidence type="ECO:0000256" key="1">
    <source>
        <dbReference type="ARBA" id="ARBA00022741"/>
    </source>
</evidence>
<organism evidence="11 12">
    <name type="scientific">Streblomastix strix</name>
    <dbReference type="NCBI Taxonomy" id="222440"/>
    <lineage>
        <taxon>Eukaryota</taxon>
        <taxon>Metamonada</taxon>
        <taxon>Preaxostyla</taxon>
        <taxon>Oxymonadida</taxon>
        <taxon>Streblomastigidae</taxon>
        <taxon>Streblomastix</taxon>
    </lineage>
</organism>
<comment type="caution">
    <text evidence="11">The sequence shown here is derived from an EMBL/GenBank/DDBJ whole genome shotgun (WGS) entry which is preliminary data.</text>
</comment>